<dbReference type="Proteomes" id="UP001652409">
    <property type="component" value="Unassembled WGS sequence"/>
</dbReference>
<evidence type="ECO:0000259" key="4">
    <source>
        <dbReference type="Pfam" id="PF01261"/>
    </source>
</evidence>
<name>A0ABT2TP08_9FIRM</name>
<evidence type="ECO:0000313" key="5">
    <source>
        <dbReference type="EMBL" id="MCU6763954.1"/>
    </source>
</evidence>
<dbReference type="EC" id="5.3.1.14" evidence="5"/>
<dbReference type="EMBL" id="JAOQJL010000001">
    <property type="protein sequence ID" value="MCU6763954.1"/>
    <property type="molecule type" value="Genomic_DNA"/>
</dbReference>
<evidence type="ECO:0000256" key="3">
    <source>
        <dbReference type="ARBA" id="ARBA00023235"/>
    </source>
</evidence>
<sequence length="398" mass="45419">MDRTGFEILAEKLEKNGIDVEWVLRELDQLLVEVPSWGFSKSGTRFFSFEQKGDARDFFERVDDCEQVLKYTGKGGQICMHIPWDQCDYKAAREYVEEKGMTFGTLNTNMFQDNDFRLGTLANSDKKIRKKTVDTLNHCIDVAHTVGAKSLNVWTIDGSDIPGQNDYRMRRKWMLESLKEGYDHAVSCGVQYNIEYKLFEPSSYHMDIPDWGTALYYASRLGEQAKVTVDLGHHAFGVNVAQIVSLLIDEQRLGAFHLNDNVCADDDLIPGTINPLRLFAIENEIVAGICEKETESSARSVLQGLDISFYIEPKVEAMILSVVNLQTAYAKALLVNRKKLQQLQLDNDILGANQCLMQAYHTDVSLLLEEWRNRHGIQGDPYTNYIHSEYFADRKKRG</sequence>
<evidence type="ECO:0000256" key="2">
    <source>
        <dbReference type="ARBA" id="ARBA00023211"/>
    </source>
</evidence>
<dbReference type="RefSeq" id="WP_158420153.1">
    <property type="nucleotide sequence ID" value="NZ_JAOQJL010000001.1"/>
</dbReference>
<feature type="domain" description="Xylose isomerase-like TIM barrel" evidence="4">
    <location>
        <begin position="80"/>
        <end position="262"/>
    </location>
</feature>
<evidence type="ECO:0000313" key="6">
    <source>
        <dbReference type="Proteomes" id="UP001652409"/>
    </source>
</evidence>
<dbReference type="PANTHER" id="PTHR30268">
    <property type="entry name" value="L-RHAMNOSE ISOMERASE"/>
    <property type="match status" value="1"/>
</dbReference>
<dbReference type="PANTHER" id="PTHR30268:SF0">
    <property type="entry name" value="L-RHAMNOSE ISOMERASE"/>
    <property type="match status" value="1"/>
</dbReference>
<dbReference type="GO" id="GO:0008740">
    <property type="term" value="F:L-rhamnose isomerase activity"/>
    <property type="evidence" value="ECO:0007669"/>
    <property type="project" value="UniProtKB-EC"/>
</dbReference>
<evidence type="ECO:0000256" key="1">
    <source>
        <dbReference type="ARBA" id="ARBA00022723"/>
    </source>
</evidence>
<dbReference type="Pfam" id="PF01261">
    <property type="entry name" value="AP_endonuc_2"/>
    <property type="match status" value="1"/>
</dbReference>
<dbReference type="SUPFAM" id="SSF51658">
    <property type="entry name" value="Xylose isomerase-like"/>
    <property type="match status" value="1"/>
</dbReference>
<dbReference type="InterPro" id="IPR013022">
    <property type="entry name" value="Xyl_isomerase-like_TIM-brl"/>
</dbReference>
<dbReference type="Gene3D" id="3.20.20.150">
    <property type="entry name" value="Divalent-metal-dependent TIM barrel enzymes"/>
    <property type="match status" value="1"/>
</dbReference>
<protein>
    <submittedName>
        <fullName evidence="5">L-rhamnose isomerase</fullName>
        <ecNumber evidence="5">5.3.1.14</ecNumber>
    </submittedName>
</protein>
<proteinExistence type="predicted"/>
<keyword evidence="2" id="KW-0464">Manganese</keyword>
<keyword evidence="1" id="KW-0479">Metal-binding</keyword>
<keyword evidence="3 5" id="KW-0413">Isomerase</keyword>
<comment type="caution">
    <text evidence="5">The sequence shown here is derived from an EMBL/GenBank/DDBJ whole genome shotgun (WGS) entry which is preliminary data.</text>
</comment>
<dbReference type="InterPro" id="IPR050337">
    <property type="entry name" value="L-rhamnose_isomerase"/>
</dbReference>
<organism evidence="5 6">
    <name type="scientific">Blautia ammoniilytica</name>
    <dbReference type="NCBI Taxonomy" id="2981782"/>
    <lineage>
        <taxon>Bacteria</taxon>
        <taxon>Bacillati</taxon>
        <taxon>Bacillota</taxon>
        <taxon>Clostridia</taxon>
        <taxon>Lachnospirales</taxon>
        <taxon>Lachnospiraceae</taxon>
        <taxon>Blautia</taxon>
    </lineage>
</organism>
<gene>
    <name evidence="5" type="ORF">OCV61_00815</name>
</gene>
<reference evidence="5 6" key="1">
    <citation type="journal article" date="2021" name="ISME Commun">
        <title>Automated analysis of genomic sequences facilitates high-throughput and comprehensive description of bacteria.</title>
        <authorList>
            <person name="Hitch T.C.A."/>
        </authorList>
    </citation>
    <scope>NUCLEOTIDE SEQUENCE [LARGE SCALE GENOMIC DNA]</scope>
    <source>
        <strain evidence="5 6">Sanger_23</strain>
    </source>
</reference>
<accession>A0ABT2TP08</accession>
<dbReference type="InterPro" id="IPR036237">
    <property type="entry name" value="Xyl_isomerase-like_sf"/>
</dbReference>
<keyword evidence="6" id="KW-1185">Reference proteome</keyword>